<evidence type="ECO:0000313" key="1">
    <source>
        <dbReference type="EMBL" id="MDJ1640126.1"/>
    </source>
</evidence>
<keyword evidence="2" id="KW-1185">Reference proteome</keyword>
<gene>
    <name evidence="1" type="ORF">P5W92_06870</name>
</gene>
<name>A0ABT7D2U6_9ACTN</name>
<dbReference type="Proteomes" id="UP001237194">
    <property type="component" value="Unassembled WGS sequence"/>
</dbReference>
<organism evidence="1 2">
    <name type="scientific">Streptomyces pakalii</name>
    <dbReference type="NCBI Taxonomy" id="3036494"/>
    <lineage>
        <taxon>Bacteria</taxon>
        <taxon>Bacillati</taxon>
        <taxon>Actinomycetota</taxon>
        <taxon>Actinomycetes</taxon>
        <taxon>Kitasatosporales</taxon>
        <taxon>Streptomycetaceae</taxon>
        <taxon>Streptomyces</taxon>
    </lineage>
</organism>
<evidence type="ECO:0000313" key="2">
    <source>
        <dbReference type="Proteomes" id="UP001237194"/>
    </source>
</evidence>
<dbReference type="EMBL" id="JARWAF010000002">
    <property type="protein sequence ID" value="MDJ1640126.1"/>
    <property type="molecule type" value="Genomic_DNA"/>
</dbReference>
<accession>A0ABT7D2U6</accession>
<proteinExistence type="predicted"/>
<sequence length="43" mass="4709">MSGTLDFTTSGWAHSPLSAYSEDCGLIVVSDTEVGMFWNFADY</sequence>
<reference evidence="1 2" key="1">
    <citation type="submission" date="2023-04" db="EMBL/GenBank/DDBJ databases">
        <title>A novel species of the genus Streptomyces: Streptomyces pakalii sp. nov. isolated from a Mexican soil jungle.</title>
        <authorList>
            <person name="Chavez-Hernandez M.A."/>
            <person name="Ortiz-Alvarez J."/>
            <person name="Villa-Tanaca L."/>
            <person name="Hernandez-Rodriguez C."/>
        </authorList>
    </citation>
    <scope>NUCLEOTIDE SEQUENCE [LARGE SCALE GENOMIC DNA]</scope>
    <source>
        <strain evidence="1 2">ENCB-J15</strain>
    </source>
</reference>
<comment type="caution">
    <text evidence="1">The sequence shown here is derived from an EMBL/GenBank/DDBJ whole genome shotgun (WGS) entry which is preliminary data.</text>
</comment>
<dbReference type="RefSeq" id="WP_283892123.1">
    <property type="nucleotide sequence ID" value="NZ_JARWAF010000002.1"/>
</dbReference>
<protein>
    <submittedName>
        <fullName evidence="1">Uncharacterized protein</fullName>
    </submittedName>
</protein>